<dbReference type="CDD" id="cd00158">
    <property type="entry name" value="RHOD"/>
    <property type="match status" value="1"/>
</dbReference>
<dbReference type="EMBL" id="KI925466">
    <property type="protein sequence ID" value="ETW75338.1"/>
    <property type="molecule type" value="Genomic_DNA"/>
</dbReference>
<evidence type="ECO:0000313" key="3">
    <source>
        <dbReference type="Proteomes" id="UP000030671"/>
    </source>
</evidence>
<dbReference type="InterPro" id="IPR036873">
    <property type="entry name" value="Rhodanese-like_dom_sf"/>
</dbReference>
<protein>
    <recommendedName>
        <fullName evidence="1">Rhodanese domain-containing protein</fullName>
    </recommendedName>
</protein>
<evidence type="ECO:0000259" key="1">
    <source>
        <dbReference type="PROSITE" id="PS50206"/>
    </source>
</evidence>
<dbReference type="Gene3D" id="3.40.50.1100">
    <property type="match status" value="2"/>
</dbReference>
<dbReference type="GeneID" id="20666311"/>
<dbReference type="RefSeq" id="XP_009552767.1">
    <property type="nucleotide sequence ID" value="XM_009554472.1"/>
</dbReference>
<dbReference type="KEGG" id="hir:HETIRDRAFT_108075"/>
<dbReference type="SMART" id="SM00450">
    <property type="entry name" value="RHOD"/>
    <property type="match status" value="1"/>
</dbReference>
<dbReference type="HOGENOM" id="CLU_039949_1_0_1"/>
<dbReference type="Gene3D" id="3.40.250.10">
    <property type="entry name" value="Rhodanese-like domain"/>
    <property type="match status" value="1"/>
</dbReference>
<organism evidence="2 3">
    <name type="scientific">Heterobasidion irregulare (strain TC 32-1)</name>
    <dbReference type="NCBI Taxonomy" id="747525"/>
    <lineage>
        <taxon>Eukaryota</taxon>
        <taxon>Fungi</taxon>
        <taxon>Dikarya</taxon>
        <taxon>Basidiomycota</taxon>
        <taxon>Agaricomycotina</taxon>
        <taxon>Agaricomycetes</taxon>
        <taxon>Russulales</taxon>
        <taxon>Bondarzewiaceae</taxon>
        <taxon>Heterobasidion</taxon>
        <taxon>Heterobasidion annosum species complex</taxon>
    </lineage>
</organism>
<dbReference type="Proteomes" id="UP000030671">
    <property type="component" value="Unassembled WGS sequence"/>
</dbReference>
<dbReference type="InterPro" id="IPR036052">
    <property type="entry name" value="TrpB-like_PALP_sf"/>
</dbReference>
<feature type="domain" description="Rhodanese" evidence="1">
    <location>
        <begin position="385"/>
        <end position="494"/>
    </location>
</feature>
<keyword evidence="3" id="KW-1185">Reference proteome</keyword>
<dbReference type="InterPro" id="IPR001763">
    <property type="entry name" value="Rhodanese-like_dom"/>
</dbReference>
<accession>W4JP83</accession>
<gene>
    <name evidence="2" type="ORF">HETIRDRAFT_108075</name>
</gene>
<dbReference type="OrthoDB" id="10259545at2759"/>
<dbReference type="PANTHER" id="PTHR10314">
    <property type="entry name" value="CYSTATHIONINE BETA-SYNTHASE"/>
    <property type="match status" value="1"/>
</dbReference>
<evidence type="ECO:0000313" key="2">
    <source>
        <dbReference type="EMBL" id="ETW75338.1"/>
    </source>
</evidence>
<dbReference type="InParanoid" id="W4JP83"/>
<reference evidence="2 3" key="1">
    <citation type="journal article" date="2012" name="New Phytol.">
        <title>Insight into trade-off between wood decay and parasitism from the genome of a fungal forest pathogen.</title>
        <authorList>
            <person name="Olson A."/>
            <person name="Aerts A."/>
            <person name="Asiegbu F."/>
            <person name="Belbahri L."/>
            <person name="Bouzid O."/>
            <person name="Broberg A."/>
            <person name="Canback B."/>
            <person name="Coutinho P.M."/>
            <person name="Cullen D."/>
            <person name="Dalman K."/>
            <person name="Deflorio G."/>
            <person name="van Diepen L.T."/>
            <person name="Dunand C."/>
            <person name="Duplessis S."/>
            <person name="Durling M."/>
            <person name="Gonthier P."/>
            <person name="Grimwood J."/>
            <person name="Fossdal C.G."/>
            <person name="Hansson D."/>
            <person name="Henrissat B."/>
            <person name="Hietala A."/>
            <person name="Himmelstrand K."/>
            <person name="Hoffmeister D."/>
            <person name="Hogberg N."/>
            <person name="James T.Y."/>
            <person name="Karlsson M."/>
            <person name="Kohler A."/>
            <person name="Kues U."/>
            <person name="Lee Y.H."/>
            <person name="Lin Y.C."/>
            <person name="Lind M."/>
            <person name="Lindquist E."/>
            <person name="Lombard V."/>
            <person name="Lucas S."/>
            <person name="Lunden K."/>
            <person name="Morin E."/>
            <person name="Murat C."/>
            <person name="Park J."/>
            <person name="Raffaello T."/>
            <person name="Rouze P."/>
            <person name="Salamov A."/>
            <person name="Schmutz J."/>
            <person name="Solheim H."/>
            <person name="Stahlberg J."/>
            <person name="Velez H."/>
            <person name="de Vries R.P."/>
            <person name="Wiebenga A."/>
            <person name="Woodward S."/>
            <person name="Yakovlev I."/>
            <person name="Garbelotto M."/>
            <person name="Martin F."/>
            <person name="Grigoriev I.V."/>
            <person name="Stenlid J."/>
        </authorList>
    </citation>
    <scope>NUCLEOTIDE SEQUENCE [LARGE SCALE GENOMIC DNA]</scope>
    <source>
        <strain evidence="2 3">TC 32-1</strain>
    </source>
</reference>
<dbReference type="STRING" id="747525.W4JP83"/>
<dbReference type="PROSITE" id="PS50206">
    <property type="entry name" value="RHODANESE_3"/>
    <property type="match status" value="1"/>
</dbReference>
<name>W4JP83_HETIT</name>
<dbReference type="Pfam" id="PF00291">
    <property type="entry name" value="PALP"/>
    <property type="match status" value="1"/>
</dbReference>
<dbReference type="Pfam" id="PF00581">
    <property type="entry name" value="Rhodanese"/>
    <property type="match status" value="1"/>
</dbReference>
<dbReference type="InterPro" id="IPR050214">
    <property type="entry name" value="Cys_Synth/Cystath_Beta-Synth"/>
</dbReference>
<dbReference type="SUPFAM" id="SSF52821">
    <property type="entry name" value="Rhodanese/Cell cycle control phosphatase"/>
    <property type="match status" value="1"/>
</dbReference>
<dbReference type="eggNOG" id="KOG1481">
    <property type="taxonomic scope" value="Eukaryota"/>
</dbReference>
<dbReference type="InterPro" id="IPR001926">
    <property type="entry name" value="TrpB-like_PALP"/>
</dbReference>
<dbReference type="SUPFAM" id="SSF53686">
    <property type="entry name" value="Tryptophan synthase beta subunit-like PLP-dependent enzymes"/>
    <property type="match status" value="1"/>
</dbReference>
<dbReference type="AlphaFoldDB" id="W4JP83"/>
<proteinExistence type="predicted"/>
<sequence length="501" mass="54468">MSPNVNNVFSGKDSLLQYYDPDCNPMLPLVEIPNHPFESDHVRIYAKMLTCLPAANVKLLPALNMLRRAKEQGKINLATKIVEYSSGSTVTSLAILGRIMGLKGAIAYVSNKTSQAKLDLLRFFGLETKLFGGPGQPSPTDKNGGIYRATVDGEADDYFNPSQYLNPDNYSAHQRWTGPQIIDQLPNISIFASGMGTTGTMTGTGLYLKSVQPKVVNVGVCTAPGDLVHGPRNFSLVGSINFPWRDAIDALEEASAFESFEASLDLCRQGLLCGPSSGLSKTGLYKYLERAKTNGGLDALRAEDGFVYCVFTCCDLPYQYVEEYYKILGESYFLPIHDHELLNVDSYPYQLEWELSAMDAFQRIFPDATSVSTLPGSTARSDIITPKNVIVLDIRSTADFVAAHITGALNIDIGNAGAPNPFLDASTMVTQWTTLNTRLSSEDPEFGEVLEGATVIALCYSGATSRVATSVLRHRGVEAFFCVDGTQACLDLAQNAGYVKV</sequence>